<keyword evidence="5 6" id="KW-0472">Membrane</keyword>
<keyword evidence="3 6" id="KW-0812">Transmembrane</keyword>
<feature type="transmembrane region" description="Helical" evidence="6">
    <location>
        <begin position="757"/>
        <end position="782"/>
    </location>
</feature>
<evidence type="ECO:0000256" key="2">
    <source>
        <dbReference type="ARBA" id="ARBA00022475"/>
    </source>
</evidence>
<evidence type="ECO:0000256" key="6">
    <source>
        <dbReference type="SAM" id="Phobius"/>
    </source>
</evidence>
<dbReference type="PANTHER" id="PTHR33406:SF10">
    <property type="entry name" value="SSD DOMAIN-CONTAINING PROTEIN"/>
    <property type="match status" value="1"/>
</dbReference>
<feature type="transmembrane region" description="Helical" evidence="6">
    <location>
        <begin position="655"/>
        <end position="679"/>
    </location>
</feature>
<evidence type="ECO:0000259" key="7">
    <source>
        <dbReference type="PROSITE" id="PS50156"/>
    </source>
</evidence>
<feature type="transmembrane region" description="Helical" evidence="6">
    <location>
        <begin position="685"/>
        <end position="707"/>
    </location>
</feature>
<evidence type="ECO:0000313" key="9">
    <source>
        <dbReference type="Proteomes" id="UP000717995"/>
    </source>
</evidence>
<feature type="transmembrane region" description="Helical" evidence="6">
    <location>
        <begin position="239"/>
        <end position="258"/>
    </location>
</feature>
<name>A0ABS2IGI0_9GAMM</name>
<dbReference type="Proteomes" id="UP000717995">
    <property type="component" value="Unassembled WGS sequence"/>
</dbReference>
<comment type="subcellular location">
    <subcellularLocation>
        <location evidence="1">Cell membrane</location>
        <topology evidence="1">Multi-pass membrane protein</topology>
    </subcellularLocation>
</comment>
<protein>
    <submittedName>
        <fullName evidence="8">RND family transporter</fullName>
    </submittedName>
</protein>
<keyword evidence="4 6" id="KW-1133">Transmembrane helix</keyword>
<dbReference type="InterPro" id="IPR004869">
    <property type="entry name" value="MMPL_dom"/>
</dbReference>
<gene>
    <name evidence="8" type="ORF">JQX08_09930</name>
</gene>
<reference evidence="8 9" key="1">
    <citation type="submission" date="2021-02" db="EMBL/GenBank/DDBJ databases">
        <authorList>
            <person name="Lee D.-H."/>
        </authorList>
    </citation>
    <scope>NUCLEOTIDE SEQUENCE [LARGE SCALE GENOMIC DNA]</scope>
    <source>
        <strain evidence="8 9">UL073</strain>
    </source>
</reference>
<dbReference type="InterPro" id="IPR050545">
    <property type="entry name" value="Mycobact_MmpL"/>
</dbReference>
<comment type="caution">
    <text evidence="8">The sequence shown here is derived from an EMBL/GenBank/DDBJ whole genome shotgun (WGS) entry which is preliminary data.</text>
</comment>
<feature type="transmembrane region" description="Helical" evidence="6">
    <location>
        <begin position="719"/>
        <end position="745"/>
    </location>
</feature>
<dbReference type="InterPro" id="IPR000731">
    <property type="entry name" value="SSD"/>
</dbReference>
<dbReference type="Pfam" id="PF03176">
    <property type="entry name" value="MMPL"/>
    <property type="match status" value="1"/>
</dbReference>
<keyword evidence="9" id="KW-1185">Reference proteome</keyword>
<proteinExistence type="predicted"/>
<evidence type="ECO:0000256" key="3">
    <source>
        <dbReference type="ARBA" id="ARBA00022692"/>
    </source>
</evidence>
<dbReference type="EMBL" id="JAFEUP010000003">
    <property type="protein sequence ID" value="MBM7061025.1"/>
    <property type="molecule type" value="Genomic_DNA"/>
</dbReference>
<feature type="transmembrane region" description="Helical" evidence="6">
    <location>
        <begin position="630"/>
        <end position="648"/>
    </location>
</feature>
<evidence type="ECO:0000313" key="8">
    <source>
        <dbReference type="EMBL" id="MBM7061025.1"/>
    </source>
</evidence>
<feature type="transmembrane region" description="Helical" evidence="6">
    <location>
        <begin position="29"/>
        <end position="47"/>
    </location>
</feature>
<accession>A0ABS2IGI0</accession>
<dbReference type="PANTHER" id="PTHR33406">
    <property type="entry name" value="MEMBRANE PROTEIN MJ1562-RELATED"/>
    <property type="match status" value="1"/>
</dbReference>
<feature type="domain" description="SSD" evidence="7">
    <location>
        <begin position="268"/>
        <end position="390"/>
    </location>
</feature>
<dbReference type="SUPFAM" id="SSF82866">
    <property type="entry name" value="Multidrug efflux transporter AcrB transmembrane domain"/>
    <property type="match status" value="2"/>
</dbReference>
<keyword evidence="2" id="KW-1003">Cell membrane</keyword>
<feature type="transmembrane region" description="Helical" evidence="6">
    <location>
        <begin position="368"/>
        <end position="393"/>
    </location>
</feature>
<feature type="transmembrane region" description="Helical" evidence="6">
    <location>
        <begin position="429"/>
        <end position="447"/>
    </location>
</feature>
<dbReference type="RefSeq" id="WP_205348225.1">
    <property type="nucleotide sequence ID" value="NZ_JAFEUP010000003.1"/>
</dbReference>
<feature type="transmembrane region" description="Helical" evidence="6">
    <location>
        <begin position="265"/>
        <end position="286"/>
    </location>
</feature>
<feature type="transmembrane region" description="Helical" evidence="6">
    <location>
        <begin position="292"/>
        <end position="309"/>
    </location>
</feature>
<sequence>MTSYRDIPLNDGTAGEASWLERLIFNNRLLILMICLALTIGTALQLPDLRFNANFQRMIPSAHPYIENYLKHRADVAGQSNLVAIAVTSKHGNILDDQYLQTLKQISDEVYLINGVDRPWMVSLWTPTMRWLGITEAGIDGGPVIDATYDGSPEALNQLRLNIERSGEVGRIVAPDFQSSILLVPLMDFDNETGEPLDYGRFSEQLEQVRAKYQGDLVDIHIVGFAKVVGDLIDGVVKVLSFFLISICIVAALVYWYSRCVISTANVLVCSLVGVLWLMGCLPLLGLELDPYTVLVPFLVFAIGVSHGAQKMNGILQDIGRGCSPLVAARQTFRRLFLAGFVALVADAVGFAVLLIIDIGVIQQLALIASLGVAFLILTNLVLLPILLSYVGVGRKAAERALQIEEQDLRSEHPHPLWSFFDLFTKRRWAIVALVVGSGLGVVGLLGSHHLQVGDLDPGAPELRKDSRYNQDNAYITSHYSNSSDVFMVMVESPVGQCMNYQLLEKVSMLEWQLRQLPTVVATSSFASMISLVTSQFTEGNPRWIALVPNQAMLNSQVKYAPRSLVNQPCSLSLLKVYLTDHKAATLRQVSEMVEQFAAANDSELGGFKLAAGNAGIETATNQVVQAARVSMLLLVYGAVVVICLIAFRSWRAVICAVVPLMLTSLLAEALMTALGIGFKVATLPVIALGVGIGVDYALYLLSVLLAELRKGANLSRAYYLSLLSVGRVVLLSGMTLSVGVATWSFSPIKFQADMGILLSFMFLWNMLGALILLPALACFLFGRGSLKGGPESSEFLRDEKSLPVGA</sequence>
<feature type="transmembrane region" description="Helical" evidence="6">
    <location>
        <begin position="336"/>
        <end position="362"/>
    </location>
</feature>
<evidence type="ECO:0000256" key="1">
    <source>
        <dbReference type="ARBA" id="ARBA00004651"/>
    </source>
</evidence>
<evidence type="ECO:0000256" key="5">
    <source>
        <dbReference type="ARBA" id="ARBA00023136"/>
    </source>
</evidence>
<dbReference type="PROSITE" id="PS50156">
    <property type="entry name" value="SSD"/>
    <property type="match status" value="1"/>
</dbReference>
<evidence type="ECO:0000256" key="4">
    <source>
        <dbReference type="ARBA" id="ARBA00022989"/>
    </source>
</evidence>
<dbReference type="Gene3D" id="1.20.1640.10">
    <property type="entry name" value="Multidrug efflux transporter AcrB transmembrane domain"/>
    <property type="match status" value="2"/>
</dbReference>
<organism evidence="8 9">
    <name type="scientific">Zestomonas insulae</name>
    <dbReference type="NCBI Taxonomy" id="2809017"/>
    <lineage>
        <taxon>Bacteria</taxon>
        <taxon>Pseudomonadati</taxon>
        <taxon>Pseudomonadota</taxon>
        <taxon>Gammaproteobacteria</taxon>
        <taxon>Pseudomonadales</taxon>
        <taxon>Pseudomonadaceae</taxon>
        <taxon>Zestomonas</taxon>
    </lineage>
</organism>